<feature type="region of interest" description="Disordered" evidence="6">
    <location>
        <begin position="413"/>
        <end position="435"/>
    </location>
</feature>
<evidence type="ECO:0000256" key="4">
    <source>
        <dbReference type="ARBA" id="ARBA00022801"/>
    </source>
</evidence>
<evidence type="ECO:0000256" key="6">
    <source>
        <dbReference type="SAM" id="MobiDB-lite"/>
    </source>
</evidence>
<dbReference type="EC" id="3.6.1.23" evidence="3"/>
<keyword evidence="9" id="KW-1185">Reference proteome</keyword>
<dbReference type="AlphaFoldDB" id="A0A8J5K8Z1"/>
<keyword evidence="4" id="KW-0378">Hydrolase</keyword>
<evidence type="ECO:0000256" key="1">
    <source>
        <dbReference type="ARBA" id="ARBA00005142"/>
    </source>
</evidence>
<dbReference type="SUPFAM" id="SSF51283">
    <property type="entry name" value="dUTPase-like"/>
    <property type="match status" value="1"/>
</dbReference>
<dbReference type="GO" id="GO:0046081">
    <property type="term" value="P:dUTP catabolic process"/>
    <property type="evidence" value="ECO:0007669"/>
    <property type="project" value="InterPro"/>
</dbReference>
<dbReference type="InterPro" id="IPR029054">
    <property type="entry name" value="dUTPase-like"/>
</dbReference>
<evidence type="ECO:0000313" key="8">
    <source>
        <dbReference type="EMBL" id="KAG6476310.1"/>
    </source>
</evidence>
<dbReference type="Proteomes" id="UP000734854">
    <property type="component" value="Unassembled WGS sequence"/>
</dbReference>
<name>A0A8J5K8Z1_ZINOF</name>
<sequence>MTERASIVLAEVLYHSRRDDEHHRVYMHRSEEPLLVINNNQVDQNFIQEDNFRQLQRSHMQYIHLGILQVRIQTLHRQEGVLALIIFRDNQWMRDQSILATMEVDLTRGSQMIYIIPDIMMIINDFYRNIQLSILTRGYDQWQGGEANLLITRGMVGRLSNTPNTGFAYKIQGVVDYLTSHSVRALSGRRYSTTPLLGLDWVIRPTQICIPMQPMEVNSRNLVDGRISISFTNYTAAREQNDEIEHELMAVLKENKAIKVNIDYEDDPTQYPEASNQESFPYILVHKLTSTTVMMKNKTSGAAGFDLAADQSIIIEPRGQALIPTGLSLEIPWETYGRIAARSSIAWKLGLDIGAGVIDSDYRGEIFVLLFNHSDERVFIPQGITIAQIIFEQIIHPNIYEVTQLSTTNRGTGGFGSTDAQSSAGSNSKKSKSKSKAKYATRQWDTLGQSSGKFDYYVNYDIPKALPDLELPPPSWDDEVVEEFEPKEKHTLSTFLEEEALSPKEASKDLAGTTSSWASVPQSKDPFADIPDEDTSSNRL</sequence>
<protein>
    <recommendedName>
        <fullName evidence="3">dUTP diphosphatase</fullName>
        <ecNumber evidence="3">3.6.1.23</ecNumber>
    </recommendedName>
</protein>
<dbReference type="GO" id="GO:0000287">
    <property type="term" value="F:magnesium ion binding"/>
    <property type="evidence" value="ECO:0007669"/>
    <property type="project" value="InterPro"/>
</dbReference>
<dbReference type="InterPro" id="IPR036157">
    <property type="entry name" value="dUTPase-like_sf"/>
</dbReference>
<comment type="similarity">
    <text evidence="2">Belongs to the dUTPase family.</text>
</comment>
<evidence type="ECO:0000256" key="3">
    <source>
        <dbReference type="ARBA" id="ARBA00012379"/>
    </source>
</evidence>
<dbReference type="UniPathway" id="UPA00610">
    <property type="reaction ID" value="UER00666"/>
</dbReference>
<dbReference type="Gene3D" id="2.70.40.10">
    <property type="match status" value="1"/>
</dbReference>
<comment type="pathway">
    <text evidence="1">Pyrimidine metabolism; dUMP biosynthesis; dUMP from dCTP (dUTP route): step 2/2.</text>
</comment>
<feature type="compositionally biased region" description="Polar residues" evidence="6">
    <location>
        <begin position="512"/>
        <end position="522"/>
    </location>
</feature>
<evidence type="ECO:0000313" key="9">
    <source>
        <dbReference type="Proteomes" id="UP000734854"/>
    </source>
</evidence>
<gene>
    <name evidence="8" type="ORF">ZIOFF_065549</name>
</gene>
<dbReference type="GO" id="GO:0004170">
    <property type="term" value="F:dUTP diphosphatase activity"/>
    <property type="evidence" value="ECO:0007669"/>
    <property type="project" value="UniProtKB-EC"/>
</dbReference>
<keyword evidence="5" id="KW-0546">Nucleotide metabolism</keyword>
<proteinExistence type="inferred from homology"/>
<evidence type="ECO:0000259" key="7">
    <source>
        <dbReference type="Pfam" id="PF00692"/>
    </source>
</evidence>
<dbReference type="CDD" id="cd07557">
    <property type="entry name" value="trimeric_dUTPase"/>
    <property type="match status" value="1"/>
</dbReference>
<dbReference type="NCBIfam" id="TIGR00576">
    <property type="entry name" value="dut"/>
    <property type="match status" value="1"/>
</dbReference>
<feature type="domain" description="dUTPase-like" evidence="7">
    <location>
        <begin position="294"/>
        <end position="418"/>
    </location>
</feature>
<comment type="caution">
    <text evidence="8">The sequence shown here is derived from an EMBL/GenBank/DDBJ whole genome shotgun (WGS) entry which is preliminary data.</text>
</comment>
<accession>A0A8J5K8Z1</accession>
<evidence type="ECO:0000256" key="2">
    <source>
        <dbReference type="ARBA" id="ARBA00006581"/>
    </source>
</evidence>
<dbReference type="EMBL" id="JACMSC010000018">
    <property type="protein sequence ID" value="KAG6476310.1"/>
    <property type="molecule type" value="Genomic_DNA"/>
</dbReference>
<dbReference type="PANTHER" id="PTHR11241:SF0">
    <property type="entry name" value="DEOXYURIDINE 5'-TRIPHOSPHATE NUCLEOTIDOHYDROLASE"/>
    <property type="match status" value="1"/>
</dbReference>
<dbReference type="InterPro" id="IPR008181">
    <property type="entry name" value="dUTPase"/>
</dbReference>
<dbReference type="NCBIfam" id="NF001862">
    <property type="entry name" value="PRK00601.1"/>
    <property type="match status" value="1"/>
</dbReference>
<dbReference type="InterPro" id="IPR033704">
    <property type="entry name" value="dUTPase_trimeric"/>
</dbReference>
<dbReference type="Pfam" id="PF00692">
    <property type="entry name" value="dUTPase"/>
    <property type="match status" value="1"/>
</dbReference>
<organism evidence="8 9">
    <name type="scientific">Zingiber officinale</name>
    <name type="common">Ginger</name>
    <name type="synonym">Amomum zingiber</name>
    <dbReference type="NCBI Taxonomy" id="94328"/>
    <lineage>
        <taxon>Eukaryota</taxon>
        <taxon>Viridiplantae</taxon>
        <taxon>Streptophyta</taxon>
        <taxon>Embryophyta</taxon>
        <taxon>Tracheophyta</taxon>
        <taxon>Spermatophyta</taxon>
        <taxon>Magnoliopsida</taxon>
        <taxon>Liliopsida</taxon>
        <taxon>Zingiberales</taxon>
        <taxon>Zingiberaceae</taxon>
        <taxon>Zingiber</taxon>
    </lineage>
</organism>
<feature type="compositionally biased region" description="Acidic residues" evidence="6">
    <location>
        <begin position="530"/>
        <end position="540"/>
    </location>
</feature>
<dbReference type="PANTHER" id="PTHR11241">
    <property type="entry name" value="DEOXYURIDINE 5'-TRIPHOSPHATE NUCLEOTIDOHYDROLASE"/>
    <property type="match status" value="1"/>
</dbReference>
<evidence type="ECO:0000256" key="5">
    <source>
        <dbReference type="ARBA" id="ARBA00023080"/>
    </source>
</evidence>
<dbReference type="GO" id="GO:0006226">
    <property type="term" value="P:dUMP biosynthetic process"/>
    <property type="evidence" value="ECO:0007669"/>
    <property type="project" value="UniProtKB-UniPathway"/>
</dbReference>
<feature type="region of interest" description="Disordered" evidence="6">
    <location>
        <begin position="482"/>
        <end position="540"/>
    </location>
</feature>
<reference evidence="8 9" key="1">
    <citation type="submission" date="2020-08" db="EMBL/GenBank/DDBJ databases">
        <title>Plant Genome Project.</title>
        <authorList>
            <person name="Zhang R.-G."/>
        </authorList>
    </citation>
    <scope>NUCLEOTIDE SEQUENCE [LARGE SCALE GENOMIC DNA]</scope>
    <source>
        <tissue evidence="8">Rhizome</tissue>
    </source>
</reference>